<feature type="chain" id="PRO_5041656758" evidence="2">
    <location>
        <begin position="27"/>
        <end position="338"/>
    </location>
</feature>
<sequence length="338" mass="35630">MKNIAAICLLCASCCLWALRPGASLAAGQENYVPPPGQQGGAQVWGTRDIEAEGLERRGHTRTWRDSNGDIITSVTPPPPPPQPQQWNGSIYVTPWVSPDGSYGPGGQWGGVTPGMPLPGGPYPGMPGPGSHPGQHPGTYPGQHPGTYPGQHYGGQHPEHRPGPGGMRPTYPHQRPGPQTGAPGYNWQQDPYFNSNPQPGGPTWPDGAARPGGSYGNQGYDQGYTQGFGQGYNQGYEQGYDRGYRQGNDGLPPQNSPPQYAPPTLNQRANDQADTLADEQAWRQQGAPPTPQSFGVPTGSSPAAPPQNGIQSAPGQGGTARSMPFSSIYPPGSGTEER</sequence>
<keyword evidence="2" id="KW-0732">Signal</keyword>
<name>A0AA94HQU5_DESDE</name>
<dbReference type="Proteomes" id="UP000182680">
    <property type="component" value="Unassembled WGS sequence"/>
</dbReference>
<dbReference type="AlphaFoldDB" id="A0AA94HQU5"/>
<feature type="region of interest" description="Disordered" evidence="1">
    <location>
        <begin position="103"/>
        <end position="338"/>
    </location>
</feature>
<feature type="compositionally biased region" description="Polar residues" evidence="1">
    <location>
        <begin position="186"/>
        <end position="198"/>
    </location>
</feature>
<dbReference type="EMBL" id="FPIW01000004">
    <property type="protein sequence ID" value="SFW21053.1"/>
    <property type="molecule type" value="Genomic_DNA"/>
</dbReference>
<evidence type="ECO:0000256" key="2">
    <source>
        <dbReference type="SAM" id="SignalP"/>
    </source>
</evidence>
<dbReference type="RefSeq" id="WP_072311214.1">
    <property type="nucleotide sequence ID" value="NZ_FPIW01000004.1"/>
</dbReference>
<feature type="compositionally biased region" description="Polar residues" evidence="1">
    <location>
        <begin position="292"/>
        <end position="301"/>
    </location>
</feature>
<feature type="compositionally biased region" description="Gly residues" evidence="1">
    <location>
        <begin position="103"/>
        <end position="113"/>
    </location>
</feature>
<gene>
    <name evidence="3" type="ORF">SAMN02910291_00398</name>
</gene>
<feature type="compositionally biased region" description="Pro residues" evidence="1">
    <location>
        <begin position="116"/>
        <end position="127"/>
    </location>
</feature>
<protein>
    <submittedName>
        <fullName evidence="3">Uncharacterized protein</fullName>
    </submittedName>
</protein>
<feature type="signal peptide" evidence="2">
    <location>
        <begin position="1"/>
        <end position="26"/>
    </location>
</feature>
<accession>A0AA94HQU5</accession>
<feature type="compositionally biased region" description="Polar residues" evidence="1">
    <location>
        <begin position="264"/>
        <end position="273"/>
    </location>
</feature>
<proteinExistence type="predicted"/>
<feature type="compositionally biased region" description="Basic and acidic residues" evidence="1">
    <location>
        <begin position="57"/>
        <end position="68"/>
    </location>
</feature>
<reference evidence="4" key="1">
    <citation type="submission" date="2016-11" db="EMBL/GenBank/DDBJ databases">
        <authorList>
            <person name="Jaros S."/>
            <person name="Januszkiewicz K."/>
            <person name="Wedrychowicz H."/>
        </authorList>
    </citation>
    <scope>NUCLEOTIDE SEQUENCE [LARGE SCALE GENOMIC DNA]</scope>
    <source>
        <strain evidence="4">DSM 7057</strain>
    </source>
</reference>
<evidence type="ECO:0000313" key="4">
    <source>
        <dbReference type="Proteomes" id="UP000182680"/>
    </source>
</evidence>
<comment type="caution">
    <text evidence="3">The sequence shown here is derived from an EMBL/GenBank/DDBJ whole genome shotgun (WGS) entry which is preliminary data.</text>
</comment>
<evidence type="ECO:0000256" key="1">
    <source>
        <dbReference type="SAM" id="MobiDB-lite"/>
    </source>
</evidence>
<evidence type="ECO:0000313" key="3">
    <source>
        <dbReference type="EMBL" id="SFW21053.1"/>
    </source>
</evidence>
<feature type="region of interest" description="Disordered" evidence="1">
    <location>
        <begin position="57"/>
        <end position="85"/>
    </location>
</feature>
<organism evidence="3 4">
    <name type="scientific">Desulfovibrio desulfuricans</name>
    <dbReference type="NCBI Taxonomy" id="876"/>
    <lineage>
        <taxon>Bacteria</taxon>
        <taxon>Pseudomonadati</taxon>
        <taxon>Thermodesulfobacteriota</taxon>
        <taxon>Desulfovibrionia</taxon>
        <taxon>Desulfovibrionales</taxon>
        <taxon>Desulfovibrionaceae</taxon>
        <taxon>Desulfovibrio</taxon>
    </lineage>
</organism>